<feature type="domain" description="FAD-binding PCMH-type" evidence="3">
    <location>
        <begin position="16"/>
        <end position="193"/>
    </location>
</feature>
<dbReference type="InterPro" id="IPR036683">
    <property type="entry name" value="CO_DH_flav_C_dom_sf"/>
</dbReference>
<keyword evidence="5" id="KW-1185">Reference proteome</keyword>
<dbReference type="Pfam" id="PF00941">
    <property type="entry name" value="FAD_binding_5"/>
    <property type="match status" value="1"/>
</dbReference>
<organism evidence="4 5">
    <name type="scientific">Halanaerobium polyolivorans</name>
    <dbReference type="NCBI Taxonomy" id="2886943"/>
    <lineage>
        <taxon>Bacteria</taxon>
        <taxon>Bacillati</taxon>
        <taxon>Bacillota</taxon>
        <taxon>Clostridia</taxon>
        <taxon>Halanaerobiales</taxon>
        <taxon>Halanaerobiaceae</taxon>
        <taxon>Halanaerobium</taxon>
    </lineage>
</organism>
<dbReference type="InterPro" id="IPR005107">
    <property type="entry name" value="CO_DH_flav_C"/>
</dbReference>
<dbReference type="InterPro" id="IPR016166">
    <property type="entry name" value="FAD-bd_PCMH"/>
</dbReference>
<dbReference type="InterPro" id="IPR016169">
    <property type="entry name" value="FAD-bd_PCMH_sub2"/>
</dbReference>
<proteinExistence type="predicted"/>
<dbReference type="Proteomes" id="UP001199296">
    <property type="component" value="Unassembled WGS sequence"/>
</dbReference>
<dbReference type="AlphaFoldDB" id="A0AAW4WY33"/>
<comment type="caution">
    <text evidence="4">The sequence shown here is derived from an EMBL/GenBank/DDBJ whole genome shotgun (WGS) entry which is preliminary data.</text>
</comment>
<dbReference type="SMART" id="SM01092">
    <property type="entry name" value="CO_deh_flav_C"/>
    <property type="match status" value="1"/>
</dbReference>
<protein>
    <submittedName>
        <fullName evidence="4">FAD binding domain-containing protein</fullName>
    </submittedName>
</protein>
<name>A0AAW4WY33_9FIRM</name>
<dbReference type="InterPro" id="IPR036318">
    <property type="entry name" value="FAD-bd_PCMH-like_sf"/>
</dbReference>
<keyword evidence="2" id="KW-0560">Oxidoreductase</keyword>
<evidence type="ECO:0000256" key="2">
    <source>
        <dbReference type="ARBA" id="ARBA00023002"/>
    </source>
</evidence>
<dbReference type="EMBL" id="JAJFAT010000003">
    <property type="protein sequence ID" value="MCC3144302.1"/>
    <property type="molecule type" value="Genomic_DNA"/>
</dbReference>
<dbReference type="InterPro" id="IPR051312">
    <property type="entry name" value="Diverse_Substr_Oxidored"/>
</dbReference>
<keyword evidence="1" id="KW-0285">Flavoprotein</keyword>
<evidence type="ECO:0000313" key="5">
    <source>
        <dbReference type="Proteomes" id="UP001199296"/>
    </source>
</evidence>
<dbReference type="PROSITE" id="PS51387">
    <property type="entry name" value="FAD_PCMH"/>
    <property type="match status" value="1"/>
</dbReference>
<dbReference type="SUPFAM" id="SSF55447">
    <property type="entry name" value="CO dehydrogenase flavoprotein C-terminal domain-like"/>
    <property type="match status" value="1"/>
</dbReference>
<evidence type="ECO:0000313" key="4">
    <source>
        <dbReference type="EMBL" id="MCC3144302.1"/>
    </source>
</evidence>
<sequence length="310" mass="34874">MIIKKSPMKQENKQTISGRDFEKYFQVKNLKKALEIKAKYEDQILLIAGATDVLVENYEKLHEIKNWLDLSRVKELKFLEVKEDKLILGPLMTHYELKNSQRLKQKLPLLAKAAAAVGSPQIRAKGTIGGNICTSSPAGDTLSALLALDASFKLQSKIDSRLVKAEDFFLAPKRNGLKDNELLTQIEIPLYPEESLSFWAKIGRRKALVISTLNLALVLYFEQGLIKRAGVAVGSAAPTPIRLREVEELMLGKSLAELNYRELGEEVKKRVSPIDDIRGTKEYRENVVRDTMVNALKSIEKRREGGKNAD</sequence>
<dbReference type="PANTHER" id="PTHR42659">
    <property type="entry name" value="XANTHINE DEHYDROGENASE SUBUNIT C-RELATED"/>
    <property type="match status" value="1"/>
</dbReference>
<accession>A0AAW4WY33</accession>
<dbReference type="PANTHER" id="PTHR42659:SF9">
    <property type="entry name" value="XANTHINE DEHYDROGENASE FAD-BINDING SUBUNIT XDHB-RELATED"/>
    <property type="match status" value="1"/>
</dbReference>
<evidence type="ECO:0000256" key="1">
    <source>
        <dbReference type="ARBA" id="ARBA00022630"/>
    </source>
</evidence>
<dbReference type="GO" id="GO:0071949">
    <property type="term" value="F:FAD binding"/>
    <property type="evidence" value="ECO:0007669"/>
    <property type="project" value="InterPro"/>
</dbReference>
<dbReference type="RefSeq" id="WP_229343987.1">
    <property type="nucleotide sequence ID" value="NZ_JAJFAT010000003.1"/>
</dbReference>
<dbReference type="GO" id="GO:0016491">
    <property type="term" value="F:oxidoreductase activity"/>
    <property type="evidence" value="ECO:0007669"/>
    <property type="project" value="UniProtKB-KW"/>
</dbReference>
<dbReference type="Gene3D" id="3.30.465.10">
    <property type="match status" value="1"/>
</dbReference>
<dbReference type="InterPro" id="IPR002346">
    <property type="entry name" value="Mopterin_DH_FAD-bd"/>
</dbReference>
<evidence type="ECO:0000259" key="3">
    <source>
        <dbReference type="PROSITE" id="PS51387"/>
    </source>
</evidence>
<gene>
    <name evidence="4" type="ORF">LJ207_03075</name>
</gene>
<reference evidence="4 5" key="1">
    <citation type="submission" date="2021-10" db="EMBL/GenBank/DDBJ databases">
        <authorList>
            <person name="Grouzdev D.S."/>
            <person name="Pantiukh K.S."/>
            <person name="Krutkina M.S."/>
        </authorList>
    </citation>
    <scope>NUCLEOTIDE SEQUENCE [LARGE SCALE GENOMIC DNA]</scope>
    <source>
        <strain evidence="4 5">Z-7514</strain>
    </source>
</reference>
<dbReference type="Pfam" id="PF03450">
    <property type="entry name" value="CO_deh_flav_C"/>
    <property type="match status" value="1"/>
</dbReference>
<dbReference type="SUPFAM" id="SSF56176">
    <property type="entry name" value="FAD-binding/transporter-associated domain-like"/>
    <property type="match status" value="1"/>
</dbReference>
<dbReference type="Gene3D" id="3.30.390.50">
    <property type="entry name" value="CO dehydrogenase flavoprotein, C-terminal domain"/>
    <property type="match status" value="1"/>
</dbReference>